<proteinExistence type="predicted"/>
<reference evidence="2" key="1">
    <citation type="journal article" date="2022" name="Mol. Ecol. Resour.">
        <title>The genomes of chicory, endive, great burdock and yacon provide insights into Asteraceae palaeo-polyploidization history and plant inulin production.</title>
        <authorList>
            <person name="Fan W."/>
            <person name="Wang S."/>
            <person name="Wang H."/>
            <person name="Wang A."/>
            <person name="Jiang F."/>
            <person name="Liu H."/>
            <person name="Zhao H."/>
            <person name="Xu D."/>
            <person name="Zhang Y."/>
        </authorList>
    </citation>
    <scope>NUCLEOTIDE SEQUENCE [LARGE SCALE GENOMIC DNA]</scope>
    <source>
        <strain evidence="2">cv. Niubang</strain>
    </source>
</reference>
<comment type="caution">
    <text evidence="1">The sequence shown here is derived from an EMBL/GenBank/DDBJ whole genome shotgun (WGS) entry which is preliminary data.</text>
</comment>
<organism evidence="1 2">
    <name type="scientific">Arctium lappa</name>
    <name type="common">Greater burdock</name>
    <name type="synonym">Lappa major</name>
    <dbReference type="NCBI Taxonomy" id="4217"/>
    <lineage>
        <taxon>Eukaryota</taxon>
        <taxon>Viridiplantae</taxon>
        <taxon>Streptophyta</taxon>
        <taxon>Embryophyta</taxon>
        <taxon>Tracheophyta</taxon>
        <taxon>Spermatophyta</taxon>
        <taxon>Magnoliopsida</taxon>
        <taxon>eudicotyledons</taxon>
        <taxon>Gunneridae</taxon>
        <taxon>Pentapetalae</taxon>
        <taxon>asterids</taxon>
        <taxon>campanulids</taxon>
        <taxon>Asterales</taxon>
        <taxon>Asteraceae</taxon>
        <taxon>Carduoideae</taxon>
        <taxon>Cardueae</taxon>
        <taxon>Arctiinae</taxon>
        <taxon>Arctium</taxon>
    </lineage>
</organism>
<keyword evidence="2" id="KW-1185">Reference proteome</keyword>
<evidence type="ECO:0000313" key="1">
    <source>
        <dbReference type="EMBL" id="KAI3684928.1"/>
    </source>
</evidence>
<reference evidence="1 2" key="2">
    <citation type="journal article" date="2022" name="Mol. Ecol. Resour.">
        <title>The genomes of chicory, endive, great burdock and yacon provide insights into Asteraceae paleo-polyploidization history and plant inulin production.</title>
        <authorList>
            <person name="Fan W."/>
            <person name="Wang S."/>
            <person name="Wang H."/>
            <person name="Wang A."/>
            <person name="Jiang F."/>
            <person name="Liu H."/>
            <person name="Zhao H."/>
            <person name="Xu D."/>
            <person name="Zhang Y."/>
        </authorList>
    </citation>
    <scope>NUCLEOTIDE SEQUENCE [LARGE SCALE GENOMIC DNA]</scope>
    <source>
        <strain evidence="2">cv. Niubang</strain>
    </source>
</reference>
<accession>A0ACB8YHM9</accession>
<name>A0ACB8YHM9_ARCLA</name>
<protein>
    <submittedName>
        <fullName evidence="1">Uncharacterized protein</fullName>
    </submittedName>
</protein>
<evidence type="ECO:0000313" key="2">
    <source>
        <dbReference type="Proteomes" id="UP001055879"/>
    </source>
</evidence>
<dbReference type="EMBL" id="CM042058">
    <property type="protein sequence ID" value="KAI3684928.1"/>
    <property type="molecule type" value="Genomic_DNA"/>
</dbReference>
<gene>
    <name evidence="1" type="ORF">L6452_34157</name>
</gene>
<sequence>MGAAAAVKQQPAAAAYQQPAAAANSTASLPSVVNRLVEEAIGFGFQFASRKRGFVALGFSFVLESVVVLAVFPLRFLVLLNCLLLCLVVRYVM</sequence>
<dbReference type="Proteomes" id="UP001055879">
    <property type="component" value="Linkage Group LG12"/>
</dbReference>